<comment type="caution">
    <text evidence="3">The sequence shown here is derived from an EMBL/GenBank/DDBJ whole genome shotgun (WGS) entry which is preliminary data.</text>
</comment>
<dbReference type="Gene3D" id="2.170.260.10">
    <property type="entry name" value="paz domain"/>
    <property type="match status" value="1"/>
</dbReference>
<dbReference type="InterPro" id="IPR036085">
    <property type="entry name" value="PAZ_dom_sf"/>
</dbReference>
<dbReference type="Pfam" id="PF08699">
    <property type="entry name" value="ArgoL1"/>
    <property type="match status" value="1"/>
</dbReference>
<dbReference type="InterPro" id="IPR036397">
    <property type="entry name" value="RNaseH_sf"/>
</dbReference>
<accession>A0ABR4GGB1</accession>
<reference evidence="3 4" key="1">
    <citation type="submission" date="2024-07" db="EMBL/GenBank/DDBJ databases">
        <title>Section-level genome sequencing and comparative genomics of Aspergillus sections Usti and Cavernicolus.</title>
        <authorList>
            <consortium name="Lawrence Berkeley National Laboratory"/>
            <person name="Nybo J.L."/>
            <person name="Vesth T.C."/>
            <person name="Theobald S."/>
            <person name="Frisvad J.C."/>
            <person name="Larsen T.O."/>
            <person name="Kjaerboelling I."/>
            <person name="Rothschild-Mancinelli K."/>
            <person name="Lyhne E.K."/>
            <person name="Kogle M.E."/>
            <person name="Barry K."/>
            <person name="Clum A."/>
            <person name="Na H."/>
            <person name="Ledsgaard L."/>
            <person name="Lin J."/>
            <person name="Lipzen A."/>
            <person name="Kuo A."/>
            <person name="Riley R."/>
            <person name="Mondo S."/>
            <person name="Labutti K."/>
            <person name="Haridas S."/>
            <person name="Pangalinan J."/>
            <person name="Salamov A.A."/>
            <person name="Simmons B.A."/>
            <person name="Magnuson J.K."/>
            <person name="Chen J."/>
            <person name="Drula E."/>
            <person name="Henrissat B."/>
            <person name="Wiebenga A."/>
            <person name="Lubbers R.J."/>
            <person name="Gomes A.C."/>
            <person name="Makela M.R."/>
            <person name="Stajich J."/>
            <person name="Grigoriev I.V."/>
            <person name="Mortensen U.H."/>
            <person name="De Vries R.P."/>
            <person name="Baker S.E."/>
            <person name="Andersen M.R."/>
        </authorList>
    </citation>
    <scope>NUCLEOTIDE SEQUENCE [LARGE SCALE GENOMIC DNA]</scope>
    <source>
        <strain evidence="3 4">CBS 209.92</strain>
    </source>
</reference>
<dbReference type="CDD" id="cd04657">
    <property type="entry name" value="Piwi_ago-like"/>
    <property type="match status" value="1"/>
</dbReference>
<dbReference type="PANTHER" id="PTHR22891">
    <property type="entry name" value="EUKARYOTIC TRANSLATION INITIATION FACTOR 2C"/>
    <property type="match status" value="1"/>
</dbReference>
<dbReference type="InterPro" id="IPR014811">
    <property type="entry name" value="ArgoL1"/>
</dbReference>
<feature type="region of interest" description="Disordered" evidence="1">
    <location>
        <begin position="399"/>
        <end position="455"/>
    </location>
</feature>
<dbReference type="InterPro" id="IPR012337">
    <property type="entry name" value="RNaseH-like_sf"/>
</dbReference>
<gene>
    <name evidence="3" type="ORF">BJX66DRAFT_347668</name>
</gene>
<proteinExistence type="predicted"/>
<feature type="region of interest" description="Disordered" evidence="1">
    <location>
        <begin position="1"/>
        <end position="103"/>
    </location>
</feature>
<dbReference type="CDD" id="cd02846">
    <property type="entry name" value="PAZ_argonaute_like"/>
    <property type="match status" value="1"/>
</dbReference>
<protein>
    <submittedName>
        <fullName evidence="3">Ribonuclease H-like domain-containing protein</fullName>
    </submittedName>
</protein>
<dbReference type="SUPFAM" id="SSF101690">
    <property type="entry name" value="PAZ domain"/>
    <property type="match status" value="1"/>
</dbReference>
<organism evidence="3 4">
    <name type="scientific">Aspergillus keveii</name>
    <dbReference type="NCBI Taxonomy" id="714993"/>
    <lineage>
        <taxon>Eukaryota</taxon>
        <taxon>Fungi</taxon>
        <taxon>Dikarya</taxon>
        <taxon>Ascomycota</taxon>
        <taxon>Pezizomycotina</taxon>
        <taxon>Eurotiomycetes</taxon>
        <taxon>Eurotiomycetidae</taxon>
        <taxon>Eurotiales</taxon>
        <taxon>Aspergillaceae</taxon>
        <taxon>Aspergillus</taxon>
        <taxon>Aspergillus subgen. Nidulantes</taxon>
    </lineage>
</organism>
<dbReference type="InterPro" id="IPR032474">
    <property type="entry name" value="Argonaute_N"/>
</dbReference>
<dbReference type="InterPro" id="IPR003100">
    <property type="entry name" value="PAZ_dom"/>
</dbReference>
<dbReference type="SMART" id="SM00950">
    <property type="entry name" value="Piwi"/>
    <property type="match status" value="1"/>
</dbReference>
<dbReference type="SMART" id="SM01163">
    <property type="entry name" value="DUF1785"/>
    <property type="match status" value="1"/>
</dbReference>
<sequence>MSGAGGPPQRGGGRGGRGSDRGRGQGAGRGGAGGRGRGAGGDRGGGRGGMLTDLPYRPAQGDRGDRGGFRGRGGRGGGRGGGHFDQGPAIFSPPGGVPSPSTKVTQTEDALATALVKKEKSVSHPERPGYGTRGKSVQLFANYFELKSTGKGLYRYHVDVKGGSSGKALNVKKRKQVFRLLLQEHFPQLRKSIVTDYKSTLISHVKVLDQDNVEVTFDVRYRGDYEDEYPENPEVFRVSCQYTGQVNPASLLNYLTSSDASAMFESKEHIVQALNIAIGHQPKSADAIASIGANKHYAIYDGLAEKFNLGSGLEALRGYFVSARAATARILVNVQVKYMACYQDGPLNQVIGEFQRTGPSNVYNLKKFLSKLRVRVTHIERKGKKGQVIPRIKTISDLATPHDGSSLSNPPKVPKMGAGPTEVQFFLDTPGQSSQQTASAGPKGKKGKKPVGPESSGSYITVAEFFKRNYNITVNPNMPVVNVGTKAQPSYLPVEVCRVEPGQPAKGKLTPNQTREMLKFAVRTPAQNALSIVNRGTETLGIGQSPNPTLVDFGIQTSPNLVTVPGRVLPPPNVFYKDNRSNQKQIAPIGGSWNMKSVRFSTSSKLANWTWLLIATPGDRQHFGGPEDLNDCLKQFTAKLNEVGVLAQLPKPGTRVVLNRNTYAADINAAIAGLMRQHQPSLILTILPFNDAGIYNCVKLACDVRHGVRNINVLAERFKERKEQYFANVGLKFNLKLGGINQIVRPSELGIIGAGKTMLLGIDVTHPSPGSLDGAPSVAGMVASIDSSLGQWPAEIRIQESRKEIVDDLDSMLKAHLRRWAASHKNTYPENIIVYRDGVSEGQYDLVTEKELPLLKSAARDIYPVSDTKKGLPKFSIIIVGKRHHTRFYPTKQEDADRSNNPLNGTVVDRGITEARNWDFFLQAHTALKGTARPAHYYTVWDEIFTKLKPSAPHQNTADMLEAMTHHMCYLFGRATKAVSICPPAYYADLVCTRARCYLSRVFDPATPSGSVITGEGQSLRADDSDVRIHPNVADTMFYI</sequence>
<evidence type="ECO:0000313" key="4">
    <source>
        <dbReference type="Proteomes" id="UP001610563"/>
    </source>
</evidence>
<evidence type="ECO:0000313" key="3">
    <source>
        <dbReference type="EMBL" id="KAL2798094.1"/>
    </source>
</evidence>
<dbReference type="Pfam" id="PF02170">
    <property type="entry name" value="PAZ"/>
    <property type="match status" value="1"/>
</dbReference>
<feature type="compositionally biased region" description="Gly residues" evidence="1">
    <location>
        <begin position="70"/>
        <end position="84"/>
    </location>
</feature>
<evidence type="ECO:0000256" key="1">
    <source>
        <dbReference type="SAM" id="MobiDB-lite"/>
    </source>
</evidence>
<dbReference type="Proteomes" id="UP001610563">
    <property type="component" value="Unassembled WGS sequence"/>
</dbReference>
<dbReference type="Pfam" id="PF16488">
    <property type="entry name" value="ArgoL2"/>
    <property type="match status" value="1"/>
</dbReference>
<keyword evidence="4" id="KW-1185">Reference proteome</keyword>
<feature type="compositionally biased region" description="Gly residues" evidence="1">
    <location>
        <begin position="24"/>
        <end position="49"/>
    </location>
</feature>
<evidence type="ECO:0000259" key="2">
    <source>
        <dbReference type="PROSITE" id="PS50822"/>
    </source>
</evidence>
<feature type="domain" description="Piwi" evidence="2">
    <location>
        <begin position="682"/>
        <end position="1000"/>
    </location>
</feature>
<feature type="compositionally biased region" description="Gly residues" evidence="1">
    <location>
        <begin position="1"/>
        <end position="16"/>
    </location>
</feature>
<dbReference type="InterPro" id="IPR045246">
    <property type="entry name" value="Piwi_ago-like"/>
</dbReference>
<dbReference type="Pfam" id="PF16486">
    <property type="entry name" value="ArgoN"/>
    <property type="match status" value="1"/>
</dbReference>
<name>A0ABR4GGB1_9EURO</name>
<dbReference type="Gene3D" id="3.40.50.2300">
    <property type="match status" value="1"/>
</dbReference>
<feature type="compositionally biased region" description="Polar residues" evidence="1">
    <location>
        <begin position="430"/>
        <end position="439"/>
    </location>
</feature>
<dbReference type="InterPro" id="IPR003165">
    <property type="entry name" value="Piwi"/>
</dbReference>
<dbReference type="EMBL" id="JBFTWV010000015">
    <property type="protein sequence ID" value="KAL2798094.1"/>
    <property type="molecule type" value="Genomic_DNA"/>
</dbReference>
<dbReference type="PROSITE" id="PS50822">
    <property type="entry name" value="PIWI"/>
    <property type="match status" value="1"/>
</dbReference>
<dbReference type="InterPro" id="IPR032472">
    <property type="entry name" value="ArgoL2"/>
</dbReference>
<dbReference type="Pfam" id="PF02171">
    <property type="entry name" value="Piwi"/>
    <property type="match status" value="1"/>
</dbReference>
<dbReference type="Gene3D" id="3.30.420.10">
    <property type="entry name" value="Ribonuclease H-like superfamily/Ribonuclease H"/>
    <property type="match status" value="1"/>
</dbReference>
<dbReference type="SUPFAM" id="SSF53098">
    <property type="entry name" value="Ribonuclease H-like"/>
    <property type="match status" value="1"/>
</dbReference>